<feature type="site" description="Lowers pKa of active site Cys" evidence="8">
    <location>
        <position position="172"/>
    </location>
</feature>
<dbReference type="EMBL" id="CP014584">
    <property type="protein sequence ID" value="ANZ73870.1"/>
    <property type="molecule type" value="Genomic_DNA"/>
</dbReference>
<dbReference type="Proteomes" id="UP000094565">
    <property type="component" value="Chromosome 1"/>
</dbReference>
<dbReference type="OrthoDB" id="19908at2759"/>
<feature type="active site" description="Acyl-thioester intermediate" evidence="6">
    <location>
        <position position="208"/>
    </location>
</feature>
<evidence type="ECO:0000256" key="5">
    <source>
        <dbReference type="PIRNR" id="PIRNR016262"/>
    </source>
</evidence>
<dbReference type="NCBIfam" id="TIGR00214">
    <property type="entry name" value="lipB"/>
    <property type="match status" value="1"/>
</dbReference>
<evidence type="ECO:0000256" key="7">
    <source>
        <dbReference type="PIRSR" id="PIRSR016262-2"/>
    </source>
</evidence>
<dbReference type="PANTHER" id="PTHR10993:SF7">
    <property type="entry name" value="LIPOYLTRANSFERASE 2, MITOCHONDRIAL-RELATED"/>
    <property type="match status" value="1"/>
</dbReference>
<accession>A0A1B2J7C9</accession>
<feature type="binding site" evidence="7">
    <location>
        <begin position="175"/>
        <end position="177"/>
    </location>
    <ligand>
        <name>substrate</name>
    </ligand>
</feature>
<keyword evidence="11" id="KW-1185">Reference proteome</keyword>
<dbReference type="SUPFAM" id="SSF55681">
    <property type="entry name" value="Class II aaRS and biotin synthetases"/>
    <property type="match status" value="1"/>
</dbReference>
<feature type="binding site" evidence="7">
    <location>
        <begin position="188"/>
        <end position="190"/>
    </location>
    <ligand>
        <name>substrate</name>
    </ligand>
</feature>
<dbReference type="UniPathway" id="UPA00538">
    <property type="reaction ID" value="UER00592"/>
</dbReference>
<protein>
    <recommendedName>
        <fullName evidence="5">Octanoyltransferase</fullName>
        <ecNumber evidence="5">2.3.1.181</ecNumber>
    </recommendedName>
</protein>
<evidence type="ECO:0000313" key="10">
    <source>
        <dbReference type="EMBL" id="ANZ73870.1"/>
    </source>
</evidence>
<comment type="pathway">
    <text evidence="1 5">Protein modification; protein lipoylation via endogenous pathway; protein N(6)-(lipoyl)lysine from octanoyl-[acyl-carrier-protein]: step 1/2.</text>
</comment>
<gene>
    <name evidence="10" type="primary">LIP2</name>
    <name evidence="10" type="ORF">ATY40_BA7501296</name>
</gene>
<evidence type="ECO:0000256" key="6">
    <source>
        <dbReference type="PIRSR" id="PIRSR016262-1"/>
    </source>
</evidence>
<evidence type="ECO:0000256" key="8">
    <source>
        <dbReference type="PIRSR" id="PIRSR016262-3"/>
    </source>
</evidence>
<comment type="function">
    <text evidence="5">Catalyzes the transfer of endogenously produced octanoic acid from octanoyl-acyl-carrier-protein onto the lipoyl domains of lipoate-dependent enzymes. Lipoyl-ACP can also act as a substrate although octanoyl-ACP is likely to be the physiological substrate.</text>
</comment>
<dbReference type="InterPro" id="IPR000544">
    <property type="entry name" value="Octanoyltransferase"/>
</dbReference>
<evidence type="ECO:0000313" key="11">
    <source>
        <dbReference type="Proteomes" id="UP000094565"/>
    </source>
</evidence>
<dbReference type="PROSITE" id="PS01313">
    <property type="entry name" value="LIPB"/>
    <property type="match status" value="1"/>
</dbReference>
<keyword evidence="4 5" id="KW-0012">Acyltransferase</keyword>
<evidence type="ECO:0000256" key="2">
    <source>
        <dbReference type="ARBA" id="ARBA00007907"/>
    </source>
</evidence>
<dbReference type="PANTHER" id="PTHR10993">
    <property type="entry name" value="OCTANOYLTRANSFERASE"/>
    <property type="match status" value="1"/>
</dbReference>
<evidence type="ECO:0000256" key="3">
    <source>
        <dbReference type="ARBA" id="ARBA00022679"/>
    </source>
</evidence>
<dbReference type="GO" id="GO:0033819">
    <property type="term" value="F:lipoyl(octanoyl) transferase activity"/>
    <property type="evidence" value="ECO:0007669"/>
    <property type="project" value="UniProtKB-EC"/>
</dbReference>
<dbReference type="PIRSF" id="PIRSF016262">
    <property type="entry name" value="LPLase"/>
    <property type="match status" value="1"/>
</dbReference>
<feature type="binding site" evidence="7">
    <location>
        <begin position="108"/>
        <end position="115"/>
    </location>
    <ligand>
        <name>substrate</name>
    </ligand>
</feature>
<evidence type="ECO:0000256" key="1">
    <source>
        <dbReference type="ARBA" id="ARBA00004821"/>
    </source>
</evidence>
<dbReference type="InterPro" id="IPR004143">
    <property type="entry name" value="BPL_LPL_catalytic"/>
</dbReference>
<dbReference type="Gene3D" id="3.30.930.10">
    <property type="entry name" value="Bira Bifunctional Protein, Domain 2"/>
    <property type="match status" value="1"/>
</dbReference>
<evidence type="ECO:0000256" key="4">
    <source>
        <dbReference type="ARBA" id="ARBA00023315"/>
    </source>
</evidence>
<evidence type="ECO:0000259" key="9">
    <source>
        <dbReference type="PROSITE" id="PS51733"/>
    </source>
</evidence>
<dbReference type="InterPro" id="IPR020605">
    <property type="entry name" value="Octanoyltransferase_CS"/>
</dbReference>
<keyword evidence="3 5" id="KW-0808">Transferase</keyword>
<proteinExistence type="inferred from homology"/>
<dbReference type="GO" id="GO:0009249">
    <property type="term" value="P:protein lipoylation"/>
    <property type="evidence" value="ECO:0007669"/>
    <property type="project" value="InterPro"/>
</dbReference>
<dbReference type="Pfam" id="PF21948">
    <property type="entry name" value="LplA-B_cat"/>
    <property type="match status" value="1"/>
</dbReference>
<feature type="domain" description="BPL/LPL catalytic" evidence="9">
    <location>
        <begin position="63"/>
        <end position="246"/>
    </location>
</feature>
<dbReference type="AlphaFoldDB" id="A0A1B2J7C9"/>
<name>A0A1B2J7C9_PICPA</name>
<sequence>MSCSKFPPKFPLKLHHYIFRGTRPYLEGNLIQEFFVNRQLEQKKINNSLKTSQKDKIDFTQLSHIDPVALSFQFEPTYTGGKREKFAQRSSKYRDLQTEGIQFCQTSRGGQITYHGPGQLVVYPIINLLDFQKLTSKCYVSMLERSVILAIGNSHLKGETTENTGVWCNGQKISSIGVNIRRSITSHGLSINNTTDLSYVNDEQLVMCGLPGTRQTSISTELQKLNMSEVVPSIDHLAADIVGQLAENLEIDSIITHIIESPITSEEECLSLLN</sequence>
<comment type="similarity">
    <text evidence="2 5">Belongs to the LipB family.</text>
</comment>
<dbReference type="InterPro" id="IPR045864">
    <property type="entry name" value="aa-tRNA-synth_II/BPL/LPL"/>
</dbReference>
<dbReference type="EC" id="2.3.1.181" evidence="5"/>
<reference evidence="10 11" key="1">
    <citation type="submission" date="2016-02" db="EMBL/GenBank/DDBJ databases">
        <title>Comparative genomic and transcriptomic foundation for Pichia pastoris.</title>
        <authorList>
            <person name="Love K.R."/>
            <person name="Shah K.A."/>
            <person name="Whittaker C.A."/>
            <person name="Wu J."/>
            <person name="Bartlett M.C."/>
            <person name="Ma D."/>
            <person name="Leeson R.L."/>
            <person name="Priest M."/>
            <person name="Young S.K."/>
            <person name="Love J.C."/>
        </authorList>
    </citation>
    <scope>NUCLEOTIDE SEQUENCE [LARGE SCALE GENOMIC DNA]</scope>
    <source>
        <strain evidence="10 11">ATCC 28485</strain>
    </source>
</reference>
<comment type="catalytic activity">
    <reaction evidence="5">
        <text>octanoyl-[ACP] + L-lysyl-[protein] = N(6)-octanoyl-L-lysyl-[protein] + holo-[ACP] + H(+)</text>
        <dbReference type="Rhea" id="RHEA:17665"/>
        <dbReference type="Rhea" id="RHEA-COMP:9636"/>
        <dbReference type="Rhea" id="RHEA-COMP:9685"/>
        <dbReference type="Rhea" id="RHEA-COMP:9752"/>
        <dbReference type="Rhea" id="RHEA-COMP:9928"/>
        <dbReference type="ChEBI" id="CHEBI:15378"/>
        <dbReference type="ChEBI" id="CHEBI:29969"/>
        <dbReference type="ChEBI" id="CHEBI:64479"/>
        <dbReference type="ChEBI" id="CHEBI:78463"/>
        <dbReference type="ChEBI" id="CHEBI:78809"/>
        <dbReference type="EC" id="2.3.1.181"/>
    </reaction>
</comment>
<organism evidence="10 11">
    <name type="scientific">Komagataella pastoris</name>
    <name type="common">Yeast</name>
    <name type="synonym">Pichia pastoris</name>
    <dbReference type="NCBI Taxonomy" id="4922"/>
    <lineage>
        <taxon>Eukaryota</taxon>
        <taxon>Fungi</taxon>
        <taxon>Dikarya</taxon>
        <taxon>Ascomycota</taxon>
        <taxon>Saccharomycotina</taxon>
        <taxon>Pichiomycetes</taxon>
        <taxon>Pichiales</taxon>
        <taxon>Pichiaceae</taxon>
        <taxon>Komagataella</taxon>
    </lineage>
</organism>
<dbReference type="PROSITE" id="PS51733">
    <property type="entry name" value="BPL_LPL_CATALYTIC"/>
    <property type="match status" value="1"/>
</dbReference>